<sequence length="234" mass="24692">MAVDKVALITAGGSGMGAAAARRLAADGFRVAVLSSSGKGEALARELGGFGVTGSNQSNDDLKRLVDQAMAQWGRIDVLVNSAGHGPRAPILEITDEQWHQGLDVYFLNVVRATRLVAPIMQQQKAGAIINISTAWAFEPSAMFPTSAVARAGLAAYTKIFADQYAADNVRMNNVLPGWIDSLPATEQRRDTVPMKRYGTSAEIAATIAFLASDGAAYITGQNIRVDGGLTRAV</sequence>
<reference evidence="3 4" key="1">
    <citation type="submission" date="2017-08" db="EMBL/GenBank/DDBJ databases">
        <authorList>
            <person name="de Groot N.N."/>
        </authorList>
    </citation>
    <scope>NUCLEOTIDE SEQUENCE [LARGE SCALE GENOMIC DNA]</scope>
    <source>
        <strain evidence="3 4">JA575</strain>
    </source>
</reference>
<evidence type="ECO:0000313" key="3">
    <source>
        <dbReference type="EMBL" id="SSW89317.1"/>
    </source>
</evidence>
<dbReference type="RefSeq" id="WP_114356590.1">
    <property type="nucleotide sequence ID" value="NZ_QRDT01000002.1"/>
</dbReference>
<dbReference type="PANTHER" id="PTHR42879:SF6">
    <property type="entry name" value="NADPH-DEPENDENT REDUCTASE BACG"/>
    <property type="match status" value="1"/>
</dbReference>
<reference evidence="2 5" key="2">
    <citation type="submission" date="2018-07" db="EMBL/GenBank/DDBJ databases">
        <title>Genomic Encyclopedia of Archaeal and Bacterial Type Strains, Phase II (KMG-II): from individual species to whole genera.</title>
        <authorList>
            <person name="Goeker M."/>
        </authorList>
    </citation>
    <scope>NUCLEOTIDE SEQUENCE [LARGE SCALE GENOMIC DNA]</scope>
    <source>
        <strain evidence="2 5">JA575</strain>
    </source>
</reference>
<evidence type="ECO:0000256" key="1">
    <source>
        <dbReference type="ARBA" id="ARBA00006484"/>
    </source>
</evidence>
<dbReference type="Proteomes" id="UP000256343">
    <property type="component" value="Unassembled WGS sequence"/>
</dbReference>
<dbReference type="AlphaFoldDB" id="A0A336JI16"/>
<name>A0A336JI16_9BRAD</name>
<evidence type="ECO:0000313" key="2">
    <source>
        <dbReference type="EMBL" id="RED41957.1"/>
    </source>
</evidence>
<dbReference type="PANTHER" id="PTHR42879">
    <property type="entry name" value="3-OXOACYL-(ACYL-CARRIER-PROTEIN) REDUCTASE"/>
    <property type="match status" value="1"/>
</dbReference>
<dbReference type="Gene3D" id="3.40.50.720">
    <property type="entry name" value="NAD(P)-binding Rossmann-like Domain"/>
    <property type="match status" value="1"/>
</dbReference>
<proteinExistence type="inferred from homology"/>
<comment type="similarity">
    <text evidence="1">Belongs to the short-chain dehydrogenases/reductases (SDR) family.</text>
</comment>
<dbReference type="SUPFAM" id="SSF51735">
    <property type="entry name" value="NAD(P)-binding Rossmann-fold domains"/>
    <property type="match status" value="1"/>
</dbReference>
<dbReference type="Proteomes" id="UP000252631">
    <property type="component" value="Unassembled WGS sequence"/>
</dbReference>
<dbReference type="PRINTS" id="PR00080">
    <property type="entry name" value="SDRFAMILY"/>
</dbReference>
<keyword evidence="5" id="KW-1185">Reference proteome</keyword>
<dbReference type="Pfam" id="PF13561">
    <property type="entry name" value="adh_short_C2"/>
    <property type="match status" value="1"/>
</dbReference>
<dbReference type="EMBL" id="QRDT01000002">
    <property type="protein sequence ID" value="RED41957.1"/>
    <property type="molecule type" value="Genomic_DNA"/>
</dbReference>
<dbReference type="FunFam" id="3.40.50.720:FF:000084">
    <property type="entry name" value="Short-chain dehydrogenase reductase"/>
    <property type="match status" value="1"/>
</dbReference>
<evidence type="ECO:0000313" key="5">
    <source>
        <dbReference type="Proteomes" id="UP000256343"/>
    </source>
</evidence>
<dbReference type="PRINTS" id="PR00081">
    <property type="entry name" value="GDHRDH"/>
</dbReference>
<dbReference type="InterPro" id="IPR050259">
    <property type="entry name" value="SDR"/>
</dbReference>
<dbReference type="EMBL" id="UFQQ01000002">
    <property type="protein sequence ID" value="SSW89317.1"/>
    <property type="molecule type" value="Genomic_DNA"/>
</dbReference>
<organism evidence="3 4">
    <name type="scientific">Rhodopseudomonas pentothenatexigens</name>
    <dbReference type="NCBI Taxonomy" id="999699"/>
    <lineage>
        <taxon>Bacteria</taxon>
        <taxon>Pseudomonadati</taxon>
        <taxon>Pseudomonadota</taxon>
        <taxon>Alphaproteobacteria</taxon>
        <taxon>Hyphomicrobiales</taxon>
        <taxon>Nitrobacteraceae</taxon>
        <taxon>Rhodopseudomonas</taxon>
    </lineage>
</organism>
<dbReference type="OrthoDB" id="7257744at2"/>
<accession>A0A336JI16</accession>
<dbReference type="InterPro" id="IPR002347">
    <property type="entry name" value="SDR_fam"/>
</dbReference>
<protein>
    <submittedName>
        <fullName evidence="3">NAD(P)-dependent dehydrogenase (Short-subunit alcohol dehydrogenase family)</fullName>
    </submittedName>
</protein>
<evidence type="ECO:0000313" key="4">
    <source>
        <dbReference type="Proteomes" id="UP000252631"/>
    </source>
</evidence>
<dbReference type="InterPro" id="IPR036291">
    <property type="entry name" value="NAD(P)-bd_dom_sf"/>
</dbReference>
<gene>
    <name evidence="2" type="ORF">BJ125_102126</name>
    <name evidence="3" type="ORF">SAMN05892882_102126</name>
</gene>